<organism evidence="2 3">
    <name type="scientific">Cercophora samala</name>
    <dbReference type="NCBI Taxonomy" id="330535"/>
    <lineage>
        <taxon>Eukaryota</taxon>
        <taxon>Fungi</taxon>
        <taxon>Dikarya</taxon>
        <taxon>Ascomycota</taxon>
        <taxon>Pezizomycotina</taxon>
        <taxon>Sordariomycetes</taxon>
        <taxon>Sordariomycetidae</taxon>
        <taxon>Sordariales</taxon>
        <taxon>Lasiosphaeriaceae</taxon>
        <taxon>Cercophora</taxon>
    </lineage>
</organism>
<comment type="caution">
    <text evidence="2">The sequence shown here is derived from an EMBL/GenBank/DDBJ whole genome shotgun (WGS) entry which is preliminary data.</text>
</comment>
<name>A0AA39ZAI5_9PEZI</name>
<reference evidence="2" key="1">
    <citation type="submission" date="2023-06" db="EMBL/GenBank/DDBJ databases">
        <title>Genome-scale phylogeny and comparative genomics of the fungal order Sordariales.</title>
        <authorList>
            <consortium name="Lawrence Berkeley National Laboratory"/>
            <person name="Hensen N."/>
            <person name="Bonometti L."/>
            <person name="Westerberg I."/>
            <person name="Brannstrom I.O."/>
            <person name="Guillou S."/>
            <person name="Cros-Aarteil S."/>
            <person name="Calhoun S."/>
            <person name="Haridas S."/>
            <person name="Kuo A."/>
            <person name="Mondo S."/>
            <person name="Pangilinan J."/>
            <person name="Riley R."/>
            <person name="Labutti K."/>
            <person name="Andreopoulos B."/>
            <person name="Lipzen A."/>
            <person name="Chen C."/>
            <person name="Yanf M."/>
            <person name="Daum C."/>
            <person name="Ng V."/>
            <person name="Clum A."/>
            <person name="Steindorff A."/>
            <person name="Ohm R."/>
            <person name="Martin F."/>
            <person name="Silar P."/>
            <person name="Natvig D."/>
            <person name="Lalanne C."/>
            <person name="Gautier V."/>
            <person name="Ament-Velasquez S.L."/>
            <person name="Kruys A."/>
            <person name="Hutchinson M.I."/>
            <person name="Powell A.J."/>
            <person name="Barry K."/>
            <person name="Miller A.N."/>
            <person name="Grigoriev I.V."/>
            <person name="Debuchy R."/>
            <person name="Gladieux P."/>
            <person name="Thoren M.H."/>
            <person name="Johannesson H."/>
        </authorList>
    </citation>
    <scope>NUCLEOTIDE SEQUENCE</scope>
    <source>
        <strain evidence="2">CBS 307.81</strain>
    </source>
</reference>
<feature type="chain" id="PRO_5041359322" evidence="1">
    <location>
        <begin position="19"/>
        <end position="83"/>
    </location>
</feature>
<protein>
    <submittedName>
        <fullName evidence="2">Uncharacterized protein</fullName>
    </submittedName>
</protein>
<evidence type="ECO:0000256" key="1">
    <source>
        <dbReference type="SAM" id="SignalP"/>
    </source>
</evidence>
<keyword evidence="1" id="KW-0732">Signal</keyword>
<dbReference type="EMBL" id="JAULSY010000073">
    <property type="protein sequence ID" value="KAK0667364.1"/>
    <property type="molecule type" value="Genomic_DNA"/>
</dbReference>
<keyword evidence="3" id="KW-1185">Reference proteome</keyword>
<accession>A0AA39ZAI5</accession>
<dbReference type="Proteomes" id="UP001174997">
    <property type="component" value="Unassembled WGS sequence"/>
</dbReference>
<evidence type="ECO:0000313" key="2">
    <source>
        <dbReference type="EMBL" id="KAK0667364.1"/>
    </source>
</evidence>
<evidence type="ECO:0000313" key="3">
    <source>
        <dbReference type="Proteomes" id="UP001174997"/>
    </source>
</evidence>
<sequence>MKLTTLAISLALAAVGLALPATPDAAATPDEQLGHLDCPVADLNVAKECEAYGFYCEDDGSVQAIEAGFEKSPCFEWCKCVRL</sequence>
<dbReference type="AlphaFoldDB" id="A0AA39ZAI5"/>
<feature type="signal peptide" evidence="1">
    <location>
        <begin position="1"/>
        <end position="18"/>
    </location>
</feature>
<proteinExistence type="predicted"/>
<gene>
    <name evidence="2" type="ORF">QBC41DRAFT_254309</name>
</gene>